<gene>
    <name evidence="3" type="ORF">PCE31106_04743</name>
</gene>
<dbReference type="EMBL" id="CABPSL010000035">
    <property type="protein sequence ID" value="VVE52245.1"/>
    <property type="molecule type" value="Genomic_DNA"/>
</dbReference>
<organism evidence="3 4">
    <name type="scientific">Pandoraea cepalis</name>
    <dbReference type="NCBI Taxonomy" id="2508294"/>
    <lineage>
        <taxon>Bacteria</taxon>
        <taxon>Pseudomonadati</taxon>
        <taxon>Pseudomonadota</taxon>
        <taxon>Betaproteobacteria</taxon>
        <taxon>Burkholderiales</taxon>
        <taxon>Burkholderiaceae</taxon>
        <taxon>Pandoraea</taxon>
    </lineage>
</organism>
<feature type="region of interest" description="Disordered" evidence="1">
    <location>
        <begin position="1"/>
        <end position="22"/>
    </location>
</feature>
<protein>
    <recommendedName>
        <fullName evidence="2">CD-NTase associated protein 4-like DNA endonuclease domain-containing protein</fullName>
    </recommendedName>
</protein>
<dbReference type="InterPro" id="IPR025382">
    <property type="entry name" value="Cap4-like_endonuclease_dom"/>
</dbReference>
<evidence type="ECO:0000313" key="4">
    <source>
        <dbReference type="Proteomes" id="UP000384354"/>
    </source>
</evidence>
<sequence length="362" mass="40052">MRRQTRASGNGRAVKQTGANTGPDLVSLMRDFASDEKAGVNASLGFTYQHWYAALLAIERFGAMDDYLIILEFKEDVAIVDSSGQPSRAEFHQVKKNERSGSWTLAELLASGAKKSGEKTLSTMAKLVSRRHQFHPHPTVLWFASNVGFKLPLEEGATPRMTHNANLLDVCGSELSTLRAALARELNVDEADIALDDFRLIRTGLPLDDPHRFVAGALAELSEQKKLPFELKRPVLGARMVANQFAQAGSKNSYAKTFEQLQARGVSRRQVADILVQVENFRQESSHDILKACFTRLDAEAHDYETLDEAKSEVVRVCADLTNRTNIELRAVCVALAGVRDAFKQANRRFAQLGGKRLANPS</sequence>
<evidence type="ECO:0000259" key="2">
    <source>
        <dbReference type="Pfam" id="PF14130"/>
    </source>
</evidence>
<proteinExistence type="predicted"/>
<dbReference type="Pfam" id="PF14130">
    <property type="entry name" value="Cap4_nuclease"/>
    <property type="match status" value="1"/>
</dbReference>
<evidence type="ECO:0000256" key="1">
    <source>
        <dbReference type="SAM" id="MobiDB-lite"/>
    </source>
</evidence>
<dbReference type="AlphaFoldDB" id="A0A5E4YV94"/>
<dbReference type="GO" id="GO:0004518">
    <property type="term" value="F:nuclease activity"/>
    <property type="evidence" value="ECO:0007669"/>
    <property type="project" value="InterPro"/>
</dbReference>
<reference evidence="3 4" key="1">
    <citation type="submission" date="2019-08" db="EMBL/GenBank/DDBJ databases">
        <authorList>
            <person name="Peeters C."/>
        </authorList>
    </citation>
    <scope>NUCLEOTIDE SEQUENCE [LARGE SCALE GENOMIC DNA]</scope>
    <source>
        <strain evidence="3 4">LMG 31106</strain>
    </source>
</reference>
<dbReference type="Proteomes" id="UP000384354">
    <property type="component" value="Unassembled WGS sequence"/>
</dbReference>
<evidence type="ECO:0000313" key="3">
    <source>
        <dbReference type="EMBL" id="VVE52245.1"/>
    </source>
</evidence>
<feature type="domain" description="CD-NTase associated protein 4-like DNA endonuclease" evidence="2">
    <location>
        <begin position="37"/>
        <end position="227"/>
    </location>
</feature>
<name>A0A5E4YV94_9BURK</name>
<accession>A0A5E4YV94</accession>